<evidence type="ECO:0000259" key="1">
    <source>
        <dbReference type="PROSITE" id="PS50801"/>
    </source>
</evidence>
<dbReference type="EMBL" id="CAKW01000080">
    <property type="protein sequence ID" value="CCJ72794.1"/>
    <property type="molecule type" value="Genomic_DNA"/>
</dbReference>
<sequence>MERPAAPERHWPDRAAEVNFSPADYAGSETIMSAELHWERQDARLHLTGTLDRETLMPLWDQRQTLTDGLQRIDLSGLARVDTAGLALLVQLIALAQTGGRSVTLEGMSENLTTLAKLYNLPENVLPTSTD</sequence>
<gene>
    <name evidence="2" type="ORF">BN137_2163</name>
</gene>
<name>K8AAK8_9ENTR</name>
<dbReference type="Pfam" id="PF13466">
    <property type="entry name" value="STAS_2"/>
    <property type="match status" value="1"/>
</dbReference>
<evidence type="ECO:0000313" key="3">
    <source>
        <dbReference type="Proteomes" id="UP000009340"/>
    </source>
</evidence>
<dbReference type="CDD" id="cd07043">
    <property type="entry name" value="STAS_anti-anti-sigma_factors"/>
    <property type="match status" value="1"/>
</dbReference>
<evidence type="ECO:0000313" key="2">
    <source>
        <dbReference type="EMBL" id="CCJ72794.1"/>
    </source>
</evidence>
<feature type="domain" description="STAS" evidence="1">
    <location>
        <begin position="73"/>
        <end position="131"/>
    </location>
</feature>
<dbReference type="PANTHER" id="PTHR35849:SF1">
    <property type="entry name" value="INTERMEMBRANE PHOSPHOLIPID TRANSPORT SYSTEM BINDING PROTEIN MLAB"/>
    <property type="match status" value="1"/>
</dbReference>
<dbReference type="PROSITE" id="PS50801">
    <property type="entry name" value="STAS"/>
    <property type="match status" value="1"/>
</dbReference>
<reference evidence="2" key="1">
    <citation type="submission" date="2012-07" db="EMBL/GenBank/DDBJ databases">
        <authorList>
            <person name="Cummings C."/>
        </authorList>
    </citation>
    <scope>NUCLEOTIDE SEQUENCE</scope>
    <source>
        <strain evidence="2">1330</strain>
    </source>
</reference>
<dbReference type="InterPro" id="IPR002645">
    <property type="entry name" value="STAS_dom"/>
</dbReference>
<dbReference type="NCBIfam" id="NF033618">
    <property type="entry name" value="mlaB_1"/>
    <property type="match status" value="1"/>
</dbReference>
<dbReference type="STRING" id="1073999.AFK62_02165"/>
<dbReference type="SUPFAM" id="SSF52091">
    <property type="entry name" value="SpoIIaa-like"/>
    <property type="match status" value="1"/>
</dbReference>
<dbReference type="eggNOG" id="COG3113">
    <property type="taxonomic scope" value="Bacteria"/>
</dbReference>
<accession>K8AAK8</accession>
<dbReference type="AlphaFoldDB" id="K8AAK8"/>
<proteinExistence type="predicted"/>
<dbReference type="Proteomes" id="UP000009340">
    <property type="component" value="Unassembled WGS sequence"/>
</dbReference>
<dbReference type="Gene3D" id="3.30.750.24">
    <property type="entry name" value="STAS domain"/>
    <property type="match status" value="1"/>
</dbReference>
<dbReference type="InterPro" id="IPR058548">
    <property type="entry name" value="MlaB-like_STAS"/>
</dbReference>
<protein>
    <submittedName>
        <fullName evidence="2">Uncharacterized protein YrbB</fullName>
    </submittedName>
</protein>
<dbReference type="PANTHER" id="PTHR35849">
    <property type="entry name" value="BLR2341 PROTEIN"/>
    <property type="match status" value="1"/>
</dbReference>
<dbReference type="InterPro" id="IPR049743">
    <property type="entry name" value="MlaB"/>
</dbReference>
<comment type="caution">
    <text evidence="2">The sequence shown here is derived from an EMBL/GenBank/DDBJ whole genome shotgun (WGS) entry which is preliminary data.</text>
</comment>
<dbReference type="InterPro" id="IPR052746">
    <property type="entry name" value="MlaB_ABC_Transporter"/>
</dbReference>
<dbReference type="InterPro" id="IPR036513">
    <property type="entry name" value="STAS_dom_sf"/>
</dbReference>
<organism evidence="2 3">
    <name type="scientific">Cronobacter condimenti 1330</name>
    <dbReference type="NCBI Taxonomy" id="1073999"/>
    <lineage>
        <taxon>Bacteria</taxon>
        <taxon>Pseudomonadati</taxon>
        <taxon>Pseudomonadota</taxon>
        <taxon>Gammaproteobacteria</taxon>
        <taxon>Enterobacterales</taxon>
        <taxon>Enterobacteriaceae</taxon>
        <taxon>Cronobacter</taxon>
    </lineage>
</organism>